<evidence type="ECO:0000256" key="2">
    <source>
        <dbReference type="ARBA" id="ARBA00022679"/>
    </source>
</evidence>
<dbReference type="SUPFAM" id="SSF56104">
    <property type="entry name" value="SAICAR synthase-like"/>
    <property type="match status" value="1"/>
</dbReference>
<evidence type="ECO:0000256" key="3">
    <source>
        <dbReference type="ARBA" id="ARBA00022777"/>
    </source>
</evidence>
<name>A0A1A8WGG7_PLAMA</name>
<keyword evidence="5" id="KW-0175">Coiled coil</keyword>
<feature type="coiled-coil region" evidence="5">
    <location>
        <begin position="902"/>
        <end position="929"/>
    </location>
</feature>
<feature type="compositionally biased region" description="Low complexity" evidence="6">
    <location>
        <begin position="369"/>
        <end position="380"/>
    </location>
</feature>
<feature type="region of interest" description="Disordered" evidence="6">
    <location>
        <begin position="237"/>
        <end position="306"/>
    </location>
</feature>
<evidence type="ECO:0000313" key="7">
    <source>
        <dbReference type="EMBL" id="SBS90289.1"/>
    </source>
</evidence>
<feature type="compositionally biased region" description="Basic and acidic residues" evidence="6">
    <location>
        <begin position="243"/>
        <end position="271"/>
    </location>
</feature>
<dbReference type="GO" id="GO:0005737">
    <property type="term" value="C:cytoplasm"/>
    <property type="evidence" value="ECO:0007669"/>
    <property type="project" value="TreeGrafter"/>
</dbReference>
<evidence type="ECO:0000256" key="5">
    <source>
        <dbReference type="SAM" id="Coils"/>
    </source>
</evidence>
<dbReference type="Proteomes" id="UP000078597">
    <property type="component" value="Unassembled WGS sequence"/>
</dbReference>
<evidence type="ECO:0000256" key="6">
    <source>
        <dbReference type="SAM" id="MobiDB-lite"/>
    </source>
</evidence>
<dbReference type="EC" id="2.7.-.-" evidence="4"/>
<dbReference type="GO" id="GO:0046854">
    <property type="term" value="P:phosphatidylinositol phosphate biosynthetic process"/>
    <property type="evidence" value="ECO:0007669"/>
    <property type="project" value="TreeGrafter"/>
</dbReference>
<dbReference type="GO" id="GO:0032958">
    <property type="term" value="P:inositol phosphate biosynthetic process"/>
    <property type="evidence" value="ECO:0007669"/>
    <property type="project" value="InterPro"/>
</dbReference>
<keyword evidence="3 4" id="KW-0418">Kinase</keyword>
<evidence type="ECO:0000256" key="1">
    <source>
        <dbReference type="ARBA" id="ARBA00007374"/>
    </source>
</evidence>
<protein>
    <recommendedName>
        <fullName evidence="4">Kinase</fullName>
        <ecNumber evidence="4">2.7.-.-</ecNumber>
    </recommendedName>
</protein>
<feature type="region of interest" description="Disordered" evidence="6">
    <location>
        <begin position="1108"/>
        <end position="1127"/>
    </location>
</feature>
<proteinExistence type="inferred from homology"/>
<dbReference type="GO" id="GO:0000828">
    <property type="term" value="F:inositol hexakisphosphate kinase activity"/>
    <property type="evidence" value="ECO:0007669"/>
    <property type="project" value="TreeGrafter"/>
</dbReference>
<feature type="region of interest" description="Disordered" evidence="6">
    <location>
        <begin position="354"/>
        <end position="396"/>
    </location>
</feature>
<keyword evidence="2 4" id="KW-0808">Transferase</keyword>
<gene>
    <name evidence="7" type="ORF">PMALA_029280</name>
</gene>
<dbReference type="PANTHER" id="PTHR12400:SF21">
    <property type="entry name" value="KINASE"/>
    <property type="match status" value="1"/>
</dbReference>
<dbReference type="VEuPathDB" id="PlasmoDB:PmUG01_14032800"/>
<organism evidence="7 8">
    <name type="scientific">Plasmodium malariae</name>
    <dbReference type="NCBI Taxonomy" id="5858"/>
    <lineage>
        <taxon>Eukaryota</taxon>
        <taxon>Sar</taxon>
        <taxon>Alveolata</taxon>
        <taxon>Apicomplexa</taxon>
        <taxon>Aconoidasida</taxon>
        <taxon>Haemosporida</taxon>
        <taxon>Plasmodiidae</taxon>
        <taxon>Plasmodium</taxon>
        <taxon>Plasmodium (Plasmodium)</taxon>
    </lineage>
</organism>
<dbReference type="GO" id="GO:0005634">
    <property type="term" value="C:nucleus"/>
    <property type="evidence" value="ECO:0007669"/>
    <property type="project" value="TreeGrafter"/>
</dbReference>
<dbReference type="EMBL" id="FLQW01001560">
    <property type="protein sequence ID" value="SBS90289.1"/>
    <property type="molecule type" value="Genomic_DNA"/>
</dbReference>
<dbReference type="InterPro" id="IPR005522">
    <property type="entry name" value="IPK"/>
</dbReference>
<dbReference type="Pfam" id="PF03770">
    <property type="entry name" value="IPK"/>
    <property type="match status" value="1"/>
</dbReference>
<dbReference type="Gene3D" id="3.30.470.160">
    <property type="entry name" value="Inositol polyphosphate kinase"/>
    <property type="match status" value="1"/>
</dbReference>
<evidence type="ECO:0000256" key="4">
    <source>
        <dbReference type="RuleBase" id="RU363090"/>
    </source>
</evidence>
<dbReference type="PANTHER" id="PTHR12400">
    <property type="entry name" value="INOSITOL POLYPHOSPHATE KINASE"/>
    <property type="match status" value="1"/>
</dbReference>
<accession>A0A1A8WGG7</accession>
<feature type="compositionally biased region" description="Low complexity" evidence="6">
    <location>
        <begin position="1108"/>
        <end position="1123"/>
    </location>
</feature>
<evidence type="ECO:0000313" key="8">
    <source>
        <dbReference type="Proteomes" id="UP000078597"/>
    </source>
</evidence>
<reference evidence="8" key="1">
    <citation type="submission" date="2016-05" db="EMBL/GenBank/DDBJ databases">
        <authorList>
            <person name="Naeem Raeece"/>
        </authorList>
    </citation>
    <scope>NUCLEOTIDE SEQUENCE [LARGE SCALE GENOMIC DNA]</scope>
</reference>
<dbReference type="InterPro" id="IPR038286">
    <property type="entry name" value="IPK_sf"/>
</dbReference>
<feature type="compositionally biased region" description="Basic residues" evidence="6">
    <location>
        <begin position="381"/>
        <end position="391"/>
    </location>
</feature>
<sequence>MGKRQRKIGASLEKRKRQVEKSFKTTSHSLGFRLCGCQHYNKLKDTLFYKDKYWGRNLSKENIPLAIRNWLWNGTLLYDELIPLLLEKLHRFFNCIVELRHYRFWSSSLLLVFDGGLNDKEARSNSLDIRMIDFANTIYLQDNPSVDDEYIFGLRNLIKSIQILNNSIHNIYFLPYEITTCFYSENYNIKEVGYHNHFRKSKSAIFERHAKKKKKKNLYVNLELLRNTERAGENYACGVTENGEGKNKNDENNANRKSSKHDAHSNDDKNSKSSKNNENNANSKSCKSNKNKKKISYSSEARSGSNSNWLTQKYANIFAEKKKKKKISNEHKYRNYSECAFRSQTRVSLCRGNNGWGIEGQSVNRTRPNRNNSRESSMCRSRSRSRSRRGNLHGSRFIHTNNDNACSSPLVKVSNDEDHYNGEEIYKNQVNAERSKSFKYSEKIRIQDRNNTNEKGTNKMMRTHLYNEETNNIYYEGLRDIITIKNLEEVNSNAEIYYYSSYKNKNRMKNVSNGGEHRKENSQIDQPYGGKINKEICNIEHRKCKNNIDIPITKRKDGHTQGNVKNKGNVLHNLLELNESRISDIRMNSSQLGYANMINSVEKDKENCVLTNNMNINNDGTKVDYGKGNRDDRSDTKKWMNNIFSEEWNNQNRQKSDKSILLPKRNIIKKEDIAVPFQQLSYDLIIQDIIFKTLKVTSNINRRVKTEVEDMLEISQPPWDNKNVITTHKSNNTYEILSKGGRTQKCKYTNYPDDANGSKNCCKHEHIYMNEGNYRSSCVNFQKKNLKICPNDNFNITHLDVYASEGPNIQEKKTIEDTNLHDQINNYKFFHKDTPKYLNNKEQHTNCTLNNILHDADIINDTTKHESGNKAERSRKKDSTNNLHLLNKNINLKLFINYVIRIEIEKKKRQEEEEERQQLLLDKNKINMKMKNMCTSHFSDSNKDTLELYKKMKKLKLQKSAISKALNSEEKLKKKKKKKIQGGLEVLEEEEEQTNHWNREKKEKKEDPTCKSIEHVLKNVHYNSDTNIIYNNRLRDDYEMANKMNRQNDNIYKRCTSCTDILLSIKKDKKEKKKKPKKNRKRLMRKINIFSRTKSNIIRANRWHSFFNNDRNNRSNRSNTNSRYSRKVSNCGNNNNYYYSNKMRTKLDLMEINKKALKSEWFYKLYDDFNVFSPHYQNSIMCLDDITNRNNILENYLKNKDVHYDCTRKNLIIPLAETNPYYKYLRRSLSEPNFYKFSRFRYVPNDMYDSKKMNYNNLIKNRLYKLSKVPIYNQIYGFTSNSGGTGSSDISLE</sequence>
<feature type="compositionally biased region" description="Low complexity" evidence="6">
    <location>
        <begin position="273"/>
        <end position="286"/>
    </location>
</feature>
<comment type="similarity">
    <text evidence="1 4">Belongs to the inositol phosphokinase (IPK) family.</text>
</comment>